<organism evidence="1 2">
    <name type="scientific">Bionectria ochroleuca</name>
    <name type="common">Gliocladium roseum</name>
    <dbReference type="NCBI Taxonomy" id="29856"/>
    <lineage>
        <taxon>Eukaryota</taxon>
        <taxon>Fungi</taxon>
        <taxon>Dikarya</taxon>
        <taxon>Ascomycota</taxon>
        <taxon>Pezizomycotina</taxon>
        <taxon>Sordariomycetes</taxon>
        <taxon>Hypocreomycetidae</taxon>
        <taxon>Hypocreales</taxon>
        <taxon>Bionectriaceae</taxon>
        <taxon>Clonostachys</taxon>
    </lineage>
</organism>
<protein>
    <submittedName>
        <fullName evidence="1">Uncharacterized protein</fullName>
    </submittedName>
</protein>
<comment type="caution">
    <text evidence="1">The sequence shown here is derived from an EMBL/GenBank/DDBJ whole genome shotgun (WGS) entry which is preliminary data.</text>
</comment>
<evidence type="ECO:0000313" key="1">
    <source>
        <dbReference type="EMBL" id="KAF9749451.1"/>
    </source>
</evidence>
<proteinExistence type="predicted"/>
<accession>A0A8H7KG04</accession>
<name>A0A8H7KG04_BIOOC</name>
<sequence>MEMVDFQFLEDTVQARSLQWLNELAQARPQVMLHLCSTMRSILDDVLLHGQNATTLDAAHTLLRTLSSDRRYVRQLNLNTNVADVLEGKGFGGSGSRAQWVQWRTTSATASS</sequence>
<evidence type="ECO:0000313" key="2">
    <source>
        <dbReference type="Proteomes" id="UP000616885"/>
    </source>
</evidence>
<gene>
    <name evidence="1" type="ORF">IM811_017246</name>
</gene>
<dbReference type="EMBL" id="JADCTT010000008">
    <property type="protein sequence ID" value="KAF9749451.1"/>
    <property type="molecule type" value="Genomic_DNA"/>
</dbReference>
<reference evidence="1" key="1">
    <citation type="submission" date="2020-10" db="EMBL/GenBank/DDBJ databases">
        <title>High-Quality Genome Resource of Clonostachys rosea strain S41 by Oxford Nanopore Long-Read Sequencing.</title>
        <authorList>
            <person name="Wang H."/>
        </authorList>
    </citation>
    <scope>NUCLEOTIDE SEQUENCE</scope>
    <source>
        <strain evidence="1">S41</strain>
    </source>
</reference>
<dbReference type="AlphaFoldDB" id="A0A8H7KG04"/>
<dbReference type="Proteomes" id="UP000616885">
    <property type="component" value="Unassembled WGS sequence"/>
</dbReference>